<dbReference type="STRING" id="9643.ENSUAMP00000019945"/>
<keyword evidence="3" id="KW-1185">Reference proteome</keyword>
<dbReference type="GO" id="GO:0006955">
    <property type="term" value="P:immune response"/>
    <property type="evidence" value="ECO:0007669"/>
    <property type="project" value="TreeGrafter"/>
</dbReference>
<dbReference type="PANTHER" id="PTHR15586">
    <property type="entry name" value="LINKER FOR ACTIVATION OF T-CELLS FAMILY MEMBER 1"/>
    <property type="match status" value="1"/>
</dbReference>
<proteinExistence type="predicted"/>
<dbReference type="GO" id="GO:0035556">
    <property type="term" value="P:intracellular signal transduction"/>
    <property type="evidence" value="ECO:0007669"/>
    <property type="project" value="TreeGrafter"/>
</dbReference>
<feature type="compositionally biased region" description="Acidic residues" evidence="1">
    <location>
        <begin position="217"/>
        <end position="228"/>
    </location>
</feature>
<dbReference type="PANTHER" id="PTHR15586:SF0">
    <property type="entry name" value="LINKER FOR ACTIVATION OF T-CELLS FAMILY MEMBER 1"/>
    <property type="match status" value="1"/>
</dbReference>
<evidence type="ECO:0000256" key="1">
    <source>
        <dbReference type="SAM" id="MobiDB-lite"/>
    </source>
</evidence>
<dbReference type="AlphaFoldDB" id="A0A452RLG2"/>
<dbReference type="GO" id="GO:0050863">
    <property type="term" value="P:regulation of T cell activation"/>
    <property type="evidence" value="ECO:0007669"/>
    <property type="project" value="TreeGrafter"/>
</dbReference>
<dbReference type="Proteomes" id="UP000291022">
    <property type="component" value="Unassembled WGS sequence"/>
</dbReference>
<organism evidence="2 3">
    <name type="scientific">Ursus americanus</name>
    <name type="common">American black bear</name>
    <name type="synonym">Euarctos americanus</name>
    <dbReference type="NCBI Taxonomy" id="9643"/>
    <lineage>
        <taxon>Eukaryota</taxon>
        <taxon>Metazoa</taxon>
        <taxon>Chordata</taxon>
        <taxon>Craniata</taxon>
        <taxon>Vertebrata</taxon>
        <taxon>Euteleostomi</taxon>
        <taxon>Mammalia</taxon>
        <taxon>Eutheria</taxon>
        <taxon>Laurasiatheria</taxon>
        <taxon>Carnivora</taxon>
        <taxon>Caniformia</taxon>
        <taxon>Ursidae</taxon>
        <taxon>Ursus</taxon>
    </lineage>
</organism>
<dbReference type="GO" id="GO:0006954">
    <property type="term" value="P:inflammatory response"/>
    <property type="evidence" value="ECO:0007669"/>
    <property type="project" value="TreeGrafter"/>
</dbReference>
<sequence>MRVGARGRPDWQHRWGKWLWASSAHGAAQSLAAELLSVPVPGLGAMLVSAIRPLPQFHFLSSALAKMPYFSLSPRPLCPHPPGLTVGWPLGSAGGGPGLRSLAGTLWGSVLGALGDGAGGPASPAVESGEDYVNVAESEESADVSLGEWPLPTGVPLPCLTLLWHSSGVSCSLTLHVAVPPSALPPADGSREYVNVSQELPPMARTEAAILNSQKVEDEDDEEEEGAPDYENLQGLH</sequence>
<feature type="region of interest" description="Disordered" evidence="1">
    <location>
        <begin position="211"/>
        <end position="237"/>
    </location>
</feature>
<dbReference type="GO" id="GO:0019901">
    <property type="term" value="F:protein kinase binding"/>
    <property type="evidence" value="ECO:0007669"/>
    <property type="project" value="TreeGrafter"/>
</dbReference>
<dbReference type="InterPro" id="IPR008359">
    <property type="entry name" value="Linker_for_activat_Tcells_prot"/>
</dbReference>
<accession>A0A452RLG2</accession>
<reference evidence="2" key="2">
    <citation type="submission" date="2025-08" db="UniProtKB">
        <authorList>
            <consortium name="Ensembl"/>
        </authorList>
    </citation>
    <scope>IDENTIFICATION</scope>
</reference>
<name>A0A452RLG2_URSAM</name>
<reference evidence="3" key="1">
    <citation type="submission" date="2016-06" db="EMBL/GenBank/DDBJ databases">
        <title>De novo assembly and RNA-Seq shows season-dependent expression and editing in black bear kidneys.</title>
        <authorList>
            <person name="Korstanje R."/>
            <person name="Srivastava A."/>
            <person name="Sarsani V.K."/>
            <person name="Sheehan S.M."/>
            <person name="Seger R.L."/>
            <person name="Barter M.E."/>
            <person name="Lindqvist C."/>
            <person name="Brody L.C."/>
            <person name="Mullikin J.C."/>
        </authorList>
    </citation>
    <scope>NUCLEOTIDE SEQUENCE [LARGE SCALE GENOMIC DNA]</scope>
</reference>
<dbReference type="Pfam" id="PF15234">
    <property type="entry name" value="LAT"/>
    <property type="match status" value="1"/>
</dbReference>
<dbReference type="GO" id="GO:0001772">
    <property type="term" value="C:immunological synapse"/>
    <property type="evidence" value="ECO:0007669"/>
    <property type="project" value="TreeGrafter"/>
</dbReference>
<evidence type="ECO:0000313" key="2">
    <source>
        <dbReference type="Ensembl" id="ENSUAMP00000019945.1"/>
    </source>
</evidence>
<protein>
    <submittedName>
        <fullName evidence="2">Uncharacterized protein</fullName>
    </submittedName>
</protein>
<reference evidence="2" key="3">
    <citation type="submission" date="2025-09" db="UniProtKB">
        <authorList>
            <consortium name="Ensembl"/>
        </authorList>
    </citation>
    <scope>IDENTIFICATION</scope>
</reference>
<evidence type="ECO:0000313" key="3">
    <source>
        <dbReference type="Proteomes" id="UP000291022"/>
    </source>
</evidence>
<dbReference type="Ensembl" id="ENSUAMT00000022309.1">
    <property type="protein sequence ID" value="ENSUAMP00000019945.1"/>
    <property type="gene ID" value="ENSUAMG00000015759.1"/>
</dbReference>